<dbReference type="OrthoDB" id="7464126at2759"/>
<dbReference type="RefSeq" id="XP_013311202.1">
    <property type="nucleotide sequence ID" value="XM_013455748.1"/>
</dbReference>
<feature type="transmembrane region" description="Helical" evidence="1">
    <location>
        <begin position="347"/>
        <end position="366"/>
    </location>
</feature>
<feature type="transmembrane region" description="Helical" evidence="1">
    <location>
        <begin position="236"/>
        <end position="255"/>
    </location>
</feature>
<dbReference type="Proteomes" id="UP000054342">
    <property type="component" value="Unassembled WGS sequence"/>
</dbReference>
<dbReference type="STRING" id="348802.A0A0D2E5A1"/>
<organism evidence="2 3">
    <name type="scientific">Exophiala xenobiotica</name>
    <dbReference type="NCBI Taxonomy" id="348802"/>
    <lineage>
        <taxon>Eukaryota</taxon>
        <taxon>Fungi</taxon>
        <taxon>Dikarya</taxon>
        <taxon>Ascomycota</taxon>
        <taxon>Pezizomycotina</taxon>
        <taxon>Eurotiomycetes</taxon>
        <taxon>Chaetothyriomycetidae</taxon>
        <taxon>Chaetothyriales</taxon>
        <taxon>Herpotrichiellaceae</taxon>
        <taxon>Exophiala</taxon>
    </lineage>
</organism>
<feature type="transmembrane region" description="Helical" evidence="1">
    <location>
        <begin position="267"/>
        <end position="288"/>
    </location>
</feature>
<evidence type="ECO:0000313" key="2">
    <source>
        <dbReference type="EMBL" id="KIW50618.1"/>
    </source>
</evidence>
<dbReference type="GeneID" id="25331317"/>
<keyword evidence="1" id="KW-0472">Membrane</keyword>
<feature type="transmembrane region" description="Helical" evidence="1">
    <location>
        <begin position="60"/>
        <end position="82"/>
    </location>
</feature>
<proteinExistence type="predicted"/>
<protein>
    <submittedName>
        <fullName evidence="2">Uncharacterized protein</fullName>
    </submittedName>
</protein>
<gene>
    <name evidence="2" type="ORF">PV05_09409</name>
</gene>
<dbReference type="EMBL" id="KN847322">
    <property type="protein sequence ID" value="KIW50618.1"/>
    <property type="molecule type" value="Genomic_DNA"/>
</dbReference>
<name>A0A0D2E5A1_9EURO</name>
<accession>A0A0D2E5A1</accession>
<reference evidence="2 3" key="1">
    <citation type="submission" date="2015-01" db="EMBL/GenBank/DDBJ databases">
        <title>The Genome Sequence of Exophiala xenobiotica CBS118157.</title>
        <authorList>
            <consortium name="The Broad Institute Genomics Platform"/>
            <person name="Cuomo C."/>
            <person name="de Hoog S."/>
            <person name="Gorbushina A."/>
            <person name="Stielow B."/>
            <person name="Teixiera M."/>
            <person name="Abouelleil A."/>
            <person name="Chapman S.B."/>
            <person name="Priest M."/>
            <person name="Young S.K."/>
            <person name="Wortman J."/>
            <person name="Nusbaum C."/>
            <person name="Birren B."/>
        </authorList>
    </citation>
    <scope>NUCLEOTIDE SEQUENCE [LARGE SCALE GENOMIC DNA]</scope>
    <source>
        <strain evidence="2 3">CBS 118157</strain>
    </source>
</reference>
<evidence type="ECO:0000256" key="1">
    <source>
        <dbReference type="SAM" id="Phobius"/>
    </source>
</evidence>
<dbReference type="HOGENOM" id="CLU_391819_0_0_1"/>
<keyword evidence="1" id="KW-1133">Transmembrane helix</keyword>
<keyword evidence="1" id="KW-0812">Transmembrane</keyword>
<keyword evidence="3" id="KW-1185">Reference proteome</keyword>
<dbReference type="AlphaFoldDB" id="A0A0D2E5A1"/>
<sequence length="704" mass="77275">MLQSVWAFPTTKRQAVGQTPLISSSEVWASVVANVTPLMALVGERHAKEYLRTMSGKRQLLNLAVAPLGILSILVSAVRLCGFPYLRRLIGREGEKRNEAMVELTPVSMSQATPVYVDGRIEIEPNVVKDAAFICCHRRLREDAPSALRAFRSLWLRRKEHHGDQDHEIVLSLRRLDDLSLKETATLIENLEDAGKDGFSNQHVAMDATISFRTTGVSPAATLASSRTSMSRLMDMLVATGLTAAIIGIQIAGYASNNTNGTDIQGLIMGLVGYSGVVTSTVALLLLIQSEVVLQTEPLPALFRDGQWTVSNATHSKWRCIEPLKVDGIVSALPARHAPQDSRARDVKVAVCGLGLVGCYVIYYLGIRVAPWWVALNNMVVLWLAAAYRAFTTQSTYQESETQTAESWTAIPGNTVSDTVDQTLCSSEVRPSGDCLLMFSSPIRISPMSWSSAQDVLKVSIELTHQKSLSCGWKSPSEVVNSKTWGFIVRFNLVVYIPGYIFRCEDSTDLAVELHFTFDHLTWTVLKLLHTCLDQSGSLSTYTSPTDRREKVLATLDGEDVAVSYPAEPKTLRAFLKPFSSRSLDQALLLPAIQVCSIYERFYYTSSKSTGMQTLQARHVDQLGLSASPAQLKGLQEELEEQGVWNSFMAPLSELGPKPKRIVMKAPEDHYSQSNRLWADLTGAIDGEERAEGATAGAVEGSGS</sequence>
<evidence type="ECO:0000313" key="3">
    <source>
        <dbReference type="Proteomes" id="UP000054342"/>
    </source>
</evidence>